<evidence type="ECO:0000313" key="5">
    <source>
        <dbReference type="EMBL" id="GAA4342048.1"/>
    </source>
</evidence>
<dbReference type="Proteomes" id="UP001501671">
    <property type="component" value="Unassembled WGS sequence"/>
</dbReference>
<proteinExistence type="inferred from homology"/>
<dbReference type="RefSeq" id="WP_345252039.1">
    <property type="nucleotide sequence ID" value="NZ_BAABFO010000031.1"/>
</dbReference>
<dbReference type="PANTHER" id="PTHR11739">
    <property type="entry name" value="CITRATE SYNTHASE"/>
    <property type="match status" value="1"/>
</dbReference>
<dbReference type="InterPro" id="IPR036969">
    <property type="entry name" value="Citrate_synthase_sf"/>
</dbReference>
<comment type="similarity">
    <text evidence="2">Belongs to the citrate synthase family.</text>
</comment>
<dbReference type="EMBL" id="BAABFO010000031">
    <property type="protein sequence ID" value="GAA4342048.1"/>
    <property type="molecule type" value="Genomic_DNA"/>
</dbReference>
<dbReference type="NCBIfam" id="NF004868">
    <property type="entry name" value="PRK06224.1-5"/>
    <property type="match status" value="1"/>
</dbReference>
<evidence type="ECO:0000313" key="6">
    <source>
        <dbReference type="Proteomes" id="UP001501671"/>
    </source>
</evidence>
<dbReference type="Pfam" id="PF00285">
    <property type="entry name" value="Citrate_synt"/>
    <property type="match status" value="1"/>
</dbReference>
<dbReference type="Gene3D" id="1.10.580.10">
    <property type="entry name" value="Citrate Synthase, domain 1"/>
    <property type="match status" value="1"/>
</dbReference>
<gene>
    <name evidence="5" type="ORF">GCM10023144_43540</name>
</gene>
<dbReference type="PANTHER" id="PTHR11739:SF4">
    <property type="entry name" value="CITRATE SYNTHASE, PEROXISOMAL"/>
    <property type="match status" value="1"/>
</dbReference>
<organism evidence="5 6">
    <name type="scientific">Pigmentiphaga soli</name>
    <dbReference type="NCBI Taxonomy" id="1007095"/>
    <lineage>
        <taxon>Bacteria</taxon>
        <taxon>Pseudomonadati</taxon>
        <taxon>Pseudomonadota</taxon>
        <taxon>Betaproteobacteria</taxon>
        <taxon>Burkholderiales</taxon>
        <taxon>Alcaligenaceae</taxon>
        <taxon>Pigmentiphaga</taxon>
    </lineage>
</organism>
<evidence type="ECO:0000256" key="1">
    <source>
        <dbReference type="ARBA" id="ARBA00004751"/>
    </source>
</evidence>
<accession>A0ABP8HPD5</accession>
<reference evidence="6" key="1">
    <citation type="journal article" date="2019" name="Int. J. Syst. Evol. Microbiol.">
        <title>The Global Catalogue of Microorganisms (GCM) 10K type strain sequencing project: providing services to taxonomists for standard genome sequencing and annotation.</title>
        <authorList>
            <consortium name="The Broad Institute Genomics Platform"/>
            <consortium name="The Broad Institute Genome Sequencing Center for Infectious Disease"/>
            <person name="Wu L."/>
            <person name="Ma J."/>
        </authorList>
    </citation>
    <scope>NUCLEOTIDE SEQUENCE [LARGE SCALE GENOMIC DNA]</scope>
    <source>
        <strain evidence="6">JCM 17666</strain>
    </source>
</reference>
<keyword evidence="5" id="KW-0456">Lyase</keyword>
<keyword evidence="6" id="KW-1185">Reference proteome</keyword>
<evidence type="ECO:0000256" key="2">
    <source>
        <dbReference type="ARBA" id="ARBA00010566"/>
    </source>
</evidence>
<comment type="caution">
    <text evidence="5">The sequence shown here is derived from an EMBL/GenBank/DDBJ whole genome shotgun (WGS) entry which is preliminary data.</text>
</comment>
<dbReference type="GO" id="GO:0016829">
    <property type="term" value="F:lyase activity"/>
    <property type="evidence" value="ECO:0007669"/>
    <property type="project" value="UniProtKB-KW"/>
</dbReference>
<dbReference type="EC" id="2.3.3.16" evidence="3"/>
<dbReference type="InterPro" id="IPR002020">
    <property type="entry name" value="Citrate_synthase"/>
</dbReference>
<dbReference type="SUPFAM" id="SSF48256">
    <property type="entry name" value="Citrate synthase"/>
    <property type="match status" value="1"/>
</dbReference>
<keyword evidence="4" id="KW-0808">Transferase</keyword>
<sequence length="267" mass="27855">MKVGKQDHPFTAISTSDAHSINIRGRELARDLIGRVSFTDHFFLLVTGGMPSPDQSAMLDAVLVAIAEHGLVPSNQAARMTLAAAPDAMQGAVAAGILGCGSVVLGASESCGRFLARILTRAGQEQLPPEEAARKELAEMRAARLPVPGYGHSQHREGDPRAIRLLALARERGVAGAHVALLERIEPLIPGIYGRELPINVSGAIPAVMLDAGFPLAALKGIPILARTASLIAHLCEEAERPIGFILAGHAAEAIGYDGPPLGGPHA</sequence>
<name>A0ABP8HPD5_9BURK</name>
<evidence type="ECO:0000256" key="3">
    <source>
        <dbReference type="ARBA" id="ARBA00012972"/>
    </source>
</evidence>
<evidence type="ECO:0000256" key="4">
    <source>
        <dbReference type="ARBA" id="ARBA00022679"/>
    </source>
</evidence>
<dbReference type="InterPro" id="IPR016143">
    <property type="entry name" value="Citrate_synth-like_sm_a-sub"/>
</dbReference>
<dbReference type="InterPro" id="IPR016142">
    <property type="entry name" value="Citrate_synth-like_lrg_a-sub"/>
</dbReference>
<dbReference type="CDD" id="cd06100">
    <property type="entry name" value="CCL_ACL-C"/>
    <property type="match status" value="1"/>
</dbReference>
<comment type="pathway">
    <text evidence="1">Carbohydrate metabolism; tricarboxylic acid cycle; isocitrate from oxaloacetate: step 1/2.</text>
</comment>
<protein>
    <recommendedName>
        <fullName evidence="3">citrate synthase (unknown stereospecificity)</fullName>
        <ecNumber evidence="3">2.3.3.16</ecNumber>
    </recommendedName>
</protein>
<dbReference type="Gene3D" id="1.10.230.10">
    <property type="entry name" value="Cytochrome P450-Terp, domain 2"/>
    <property type="match status" value="1"/>
</dbReference>